<evidence type="ECO:0000313" key="2">
    <source>
        <dbReference type="Proteomes" id="UP001626537"/>
    </source>
</evidence>
<dbReference type="EMBL" id="CP136864">
    <property type="protein sequence ID" value="WOJ92888.1"/>
    <property type="molecule type" value="Genomic_DNA"/>
</dbReference>
<reference evidence="1 2" key="1">
    <citation type="submission" date="2023-10" db="EMBL/GenBank/DDBJ databases">
        <title>Two novel species belonging to the OM43/NOR5 clade.</title>
        <authorList>
            <person name="Park M."/>
        </authorList>
    </citation>
    <scope>NUCLEOTIDE SEQUENCE [LARGE SCALE GENOMIC DNA]</scope>
    <source>
        <strain evidence="1 2">IMCC43200</strain>
    </source>
</reference>
<gene>
    <name evidence="1" type="ORF">R0135_13990</name>
</gene>
<protein>
    <submittedName>
        <fullName evidence="1">DUF885 domain-containing protein</fullName>
    </submittedName>
</protein>
<dbReference type="Proteomes" id="UP001626537">
    <property type="component" value="Chromosome"/>
</dbReference>
<keyword evidence="2" id="KW-1185">Reference proteome</keyword>
<name>A0ABZ0I280_9GAMM</name>
<proteinExistence type="predicted"/>
<dbReference type="RefSeq" id="WP_407347546.1">
    <property type="nucleotide sequence ID" value="NZ_CP136864.1"/>
</dbReference>
<sequence>MLRLPPSLLLLLLIGCSDSNVPLSTQQEAAAPLGPVAAETRRFNNWLDKEYHVETDFSPLSKSRRGDKSAHGELDDVSESALASQLQWRRDSVARMQSEFQRAALDEEAQRSWDLREYQLERQEWSQPFQRHRFIFGRNGPQSRFPNNLINYHEVSSESDMQDYVSRLRQSGRYLRQYLVRAQLAAEEGIRAPYFDYERAISEIDRVITGEPFSDGDSSALWADISGKLAALLEAAIIDAKRADELSQAARAALLGELKPAYQEIRAWLVADFPNVSEEAQGAWSLPNGEAYYAARLSTMTTLPLTAEEIYQTGAREVARIQNEMEGIKRQVGFEGSLQEFFNFLREDDQFFLPNTDEGRQAYLDLADQYLKAMYAKLPDYFGILPKAGLQVRRVEAFREQAGGSAHYARGTPDGSRPGTFYAHLADMRAVAVNRLENLSYHEGVPGHHMQISIQQELDNIPQFRAYARYTAFSEGWGLYSELLGKEMGGYEDPYADFGRLSGEIWRAVRLVVDTGIHAKGWSEEEAVQYALANSSRPELSVRSEVRRYFNNPGQATAYKIGMLKIQEYRARAESELGDAFDIRAFHDVVLGSGPLPMAVLQTKVDNWIESVRQSD</sequence>
<evidence type="ECO:0000313" key="1">
    <source>
        <dbReference type="EMBL" id="WOJ92888.1"/>
    </source>
</evidence>
<dbReference type="Pfam" id="PF05960">
    <property type="entry name" value="DUF885"/>
    <property type="match status" value="1"/>
</dbReference>
<organism evidence="1 2">
    <name type="scientific">Congregibacter variabilis</name>
    <dbReference type="NCBI Taxonomy" id="3081200"/>
    <lineage>
        <taxon>Bacteria</taxon>
        <taxon>Pseudomonadati</taxon>
        <taxon>Pseudomonadota</taxon>
        <taxon>Gammaproteobacteria</taxon>
        <taxon>Cellvibrionales</taxon>
        <taxon>Halieaceae</taxon>
        <taxon>Congregibacter</taxon>
    </lineage>
</organism>
<dbReference type="PANTHER" id="PTHR33361:SF16">
    <property type="entry name" value="DUF885 DOMAIN-CONTAINING PROTEIN"/>
    <property type="match status" value="1"/>
</dbReference>
<dbReference type="PANTHER" id="PTHR33361">
    <property type="entry name" value="GLR0591 PROTEIN"/>
    <property type="match status" value="1"/>
</dbReference>
<dbReference type="InterPro" id="IPR010281">
    <property type="entry name" value="DUF885"/>
</dbReference>
<dbReference type="PROSITE" id="PS51257">
    <property type="entry name" value="PROKAR_LIPOPROTEIN"/>
    <property type="match status" value="1"/>
</dbReference>
<accession>A0ABZ0I280</accession>